<dbReference type="Ensembl" id="ENSSSCT00065015862.1">
    <property type="protein sequence ID" value="ENSSSCP00065006468.1"/>
    <property type="gene ID" value="ENSSSCG00065011923.1"/>
</dbReference>
<dbReference type="Proteomes" id="UP000694728">
    <property type="component" value="Unplaced"/>
</dbReference>
<dbReference type="Ensembl" id="ENSSSCT00035003168.1">
    <property type="protein sequence ID" value="ENSSSCP00035001089.1"/>
    <property type="gene ID" value="ENSSSCG00035002539.1"/>
</dbReference>
<keyword evidence="1" id="KW-0812">Transmembrane</keyword>
<dbReference type="Proteomes" id="UP000694725">
    <property type="component" value="Unplaced"/>
</dbReference>
<dbReference type="Proteomes" id="UP000694720">
    <property type="component" value="Unplaced"/>
</dbReference>
<evidence type="ECO:0000313" key="3">
    <source>
        <dbReference type="Proteomes" id="UP000694728"/>
    </source>
</evidence>
<evidence type="ECO:0000313" key="2">
    <source>
        <dbReference type="Ensembl" id="ENSSSCP00045008358.1"/>
    </source>
</evidence>
<keyword evidence="1" id="KW-0472">Membrane</keyword>
<reference evidence="2" key="1">
    <citation type="submission" date="2025-05" db="UniProtKB">
        <authorList>
            <consortium name="Ensembl"/>
        </authorList>
    </citation>
    <scope>IDENTIFICATION</scope>
</reference>
<name>A0A8D1GU08_PIG</name>
<organism evidence="2 3">
    <name type="scientific">Sus scrofa</name>
    <name type="common">Pig</name>
    <dbReference type="NCBI Taxonomy" id="9823"/>
    <lineage>
        <taxon>Eukaryota</taxon>
        <taxon>Metazoa</taxon>
        <taxon>Chordata</taxon>
        <taxon>Craniata</taxon>
        <taxon>Vertebrata</taxon>
        <taxon>Euteleostomi</taxon>
        <taxon>Mammalia</taxon>
        <taxon>Eutheria</taxon>
        <taxon>Laurasiatheria</taxon>
        <taxon>Artiodactyla</taxon>
        <taxon>Suina</taxon>
        <taxon>Suidae</taxon>
        <taxon>Sus</taxon>
    </lineage>
</organism>
<keyword evidence="1" id="KW-1133">Transmembrane helix</keyword>
<evidence type="ECO:0000256" key="1">
    <source>
        <dbReference type="SAM" id="Phobius"/>
    </source>
</evidence>
<sequence>MKDFKLFQDTNEHYCMFGHVCMYALVCVCVCVCTLSRKHSCQKMLNSANYYRNANKNYNEVLPYTSQNVHDEKVYNTKCWGSCGEKGTLLHCWWECQLMQPLGRTVWRLLKKLKMELPCDSAVPFLGVYLDKTLI</sequence>
<feature type="transmembrane region" description="Helical" evidence="1">
    <location>
        <begin position="16"/>
        <end position="35"/>
    </location>
</feature>
<dbReference type="AlphaFoldDB" id="A0A8D1GU08"/>
<accession>A0A8D1GU08</accession>
<protein>
    <submittedName>
        <fullName evidence="2">Uncharacterized protein</fullName>
    </submittedName>
</protein>
<proteinExistence type="predicted"/>
<dbReference type="Ensembl" id="ENSSSCT00045012244.1">
    <property type="protein sequence ID" value="ENSSSCP00045008358.1"/>
    <property type="gene ID" value="ENSSSCG00045007374.1"/>
</dbReference>